<evidence type="ECO:0000313" key="4">
    <source>
        <dbReference type="Proteomes" id="UP000310458"/>
    </source>
</evidence>
<evidence type="ECO:0008006" key="5">
    <source>
        <dbReference type="Google" id="ProtNLM"/>
    </source>
</evidence>
<feature type="region of interest" description="Disordered" evidence="1">
    <location>
        <begin position="1"/>
        <end position="21"/>
    </location>
</feature>
<dbReference type="EMBL" id="VAVZ01000040">
    <property type="protein sequence ID" value="TLP93841.1"/>
    <property type="molecule type" value="Genomic_DNA"/>
</dbReference>
<sequence length="246" mass="27401">MSESPQAKEAPQQPLSRRDRRAAAGDTGFRLNAVPFVIAGIVVVILTIGLLWWFLAREDAEEAAQWTWTEEPADGVHARDVPPEDWEAGWCLTGFSDEDSPANVISCERNYDVQVLLQREMEDDVTDGEYPGDDIVAGNANQWCHDEIELSADAVEAVDAELQIELWHPSESTWNNDDDRLVTCFLSRTDGERLTGDFLLDSDADADSEGTDLDVVEGDREDAESDEDTESDEDEEEDDDGESDED</sequence>
<keyword evidence="4" id="KW-1185">Reference proteome</keyword>
<protein>
    <recommendedName>
        <fullName evidence="5">Septum formation-related domain-containing protein</fullName>
    </recommendedName>
</protein>
<comment type="caution">
    <text evidence="3">The sequence shown here is derived from an EMBL/GenBank/DDBJ whole genome shotgun (WGS) entry which is preliminary data.</text>
</comment>
<keyword evidence="2" id="KW-1133">Transmembrane helix</keyword>
<dbReference type="RefSeq" id="WP_138253929.1">
    <property type="nucleotide sequence ID" value="NZ_VAVZ01000040.1"/>
</dbReference>
<feature type="region of interest" description="Disordered" evidence="1">
    <location>
        <begin position="200"/>
        <end position="246"/>
    </location>
</feature>
<dbReference type="OrthoDB" id="3628931at2"/>
<accession>A0A5R9B9C5</accession>
<reference evidence="3 4" key="1">
    <citation type="submission" date="2019-05" db="EMBL/GenBank/DDBJ databases">
        <title>Nesterenkonia sp. GY074 isolated from the Southern Atlantic Ocean.</title>
        <authorList>
            <person name="Zhang G."/>
        </authorList>
    </citation>
    <scope>NUCLEOTIDE SEQUENCE [LARGE SCALE GENOMIC DNA]</scope>
    <source>
        <strain evidence="3 4">GY074</strain>
    </source>
</reference>
<dbReference type="Proteomes" id="UP000310458">
    <property type="component" value="Unassembled WGS sequence"/>
</dbReference>
<evidence type="ECO:0000256" key="1">
    <source>
        <dbReference type="SAM" id="MobiDB-lite"/>
    </source>
</evidence>
<proteinExistence type="predicted"/>
<gene>
    <name evidence="3" type="ORF">FEF26_12785</name>
</gene>
<evidence type="ECO:0000313" key="3">
    <source>
        <dbReference type="EMBL" id="TLP93841.1"/>
    </source>
</evidence>
<keyword evidence="2" id="KW-0812">Transmembrane</keyword>
<dbReference type="AlphaFoldDB" id="A0A5R9B9C5"/>
<keyword evidence="2" id="KW-0472">Membrane</keyword>
<feature type="transmembrane region" description="Helical" evidence="2">
    <location>
        <begin position="33"/>
        <end position="55"/>
    </location>
</feature>
<name>A0A5R9B9C5_9MICC</name>
<organism evidence="3 4">
    <name type="scientific">Nesterenkonia salmonea</name>
    <dbReference type="NCBI Taxonomy" id="1804987"/>
    <lineage>
        <taxon>Bacteria</taxon>
        <taxon>Bacillati</taxon>
        <taxon>Actinomycetota</taxon>
        <taxon>Actinomycetes</taxon>
        <taxon>Micrococcales</taxon>
        <taxon>Micrococcaceae</taxon>
        <taxon>Nesterenkonia</taxon>
    </lineage>
</organism>
<evidence type="ECO:0000256" key="2">
    <source>
        <dbReference type="SAM" id="Phobius"/>
    </source>
</evidence>